<organism evidence="6 7">
    <name type="scientific">Rheinheimera tangshanensis</name>
    <dbReference type="NCBI Taxonomy" id="400153"/>
    <lineage>
        <taxon>Bacteria</taxon>
        <taxon>Pseudomonadati</taxon>
        <taxon>Pseudomonadota</taxon>
        <taxon>Gammaproteobacteria</taxon>
        <taxon>Chromatiales</taxon>
        <taxon>Chromatiaceae</taxon>
        <taxon>Rheinheimera</taxon>
    </lineage>
</organism>
<dbReference type="Gene3D" id="3.30.70.270">
    <property type="match status" value="1"/>
</dbReference>
<evidence type="ECO:0000256" key="3">
    <source>
        <dbReference type="ARBA" id="ARBA00034247"/>
    </source>
</evidence>
<feature type="transmembrane region" description="Helical" evidence="4">
    <location>
        <begin position="150"/>
        <end position="172"/>
    </location>
</feature>
<dbReference type="AlphaFoldDB" id="A0A5C8LXF0"/>
<dbReference type="NCBIfam" id="TIGR00254">
    <property type="entry name" value="GGDEF"/>
    <property type="match status" value="1"/>
</dbReference>
<dbReference type="PANTHER" id="PTHR45138">
    <property type="entry name" value="REGULATORY COMPONENTS OF SENSORY TRANSDUCTION SYSTEM"/>
    <property type="match status" value="1"/>
</dbReference>
<evidence type="ECO:0000256" key="2">
    <source>
        <dbReference type="ARBA" id="ARBA00012528"/>
    </source>
</evidence>
<dbReference type="InterPro" id="IPR050469">
    <property type="entry name" value="Diguanylate_Cyclase"/>
</dbReference>
<dbReference type="RefSeq" id="WP_147904288.1">
    <property type="nucleotide sequence ID" value="NZ_BAAAGC010000013.1"/>
</dbReference>
<proteinExistence type="predicted"/>
<feature type="transmembrane region" description="Helical" evidence="4">
    <location>
        <begin position="6"/>
        <end position="24"/>
    </location>
</feature>
<accession>A0A5C8LXF0</accession>
<feature type="transmembrane region" description="Helical" evidence="4">
    <location>
        <begin position="93"/>
        <end position="109"/>
    </location>
</feature>
<dbReference type="OrthoDB" id="9808408at2"/>
<dbReference type="InterPro" id="IPR000160">
    <property type="entry name" value="GGDEF_dom"/>
</dbReference>
<feature type="domain" description="GGDEF" evidence="5">
    <location>
        <begin position="250"/>
        <end position="381"/>
    </location>
</feature>
<name>A0A5C8LXF0_9GAMM</name>
<gene>
    <name evidence="6" type="ORF">FU839_10375</name>
</gene>
<evidence type="ECO:0000313" key="6">
    <source>
        <dbReference type="EMBL" id="TXK80845.1"/>
    </source>
</evidence>
<reference evidence="6 7" key="1">
    <citation type="submission" date="2019-08" db="EMBL/GenBank/DDBJ databases">
        <title>Draft genome analysis of Rheinheimera tangshanensis isolated from the roots of fresh rice plants (Oryza sativa).</title>
        <authorList>
            <person name="Yu Q."/>
            <person name="Qi Y."/>
            <person name="Zhang H."/>
            <person name="Pu J."/>
        </authorList>
    </citation>
    <scope>NUCLEOTIDE SEQUENCE [LARGE SCALE GENOMIC DNA]</scope>
    <source>
        <strain evidence="6 7">JA3-B52</strain>
    </source>
</reference>
<dbReference type="FunFam" id="3.30.70.270:FF:000001">
    <property type="entry name" value="Diguanylate cyclase domain protein"/>
    <property type="match status" value="1"/>
</dbReference>
<keyword evidence="4" id="KW-1133">Transmembrane helix</keyword>
<protein>
    <recommendedName>
        <fullName evidence="2">diguanylate cyclase</fullName>
        <ecNumber evidence="2">2.7.7.65</ecNumber>
    </recommendedName>
</protein>
<dbReference type="SMART" id="SM00267">
    <property type="entry name" value="GGDEF"/>
    <property type="match status" value="1"/>
</dbReference>
<dbReference type="PROSITE" id="PS50887">
    <property type="entry name" value="GGDEF"/>
    <property type="match status" value="1"/>
</dbReference>
<comment type="cofactor">
    <cofactor evidence="1">
        <name>Mg(2+)</name>
        <dbReference type="ChEBI" id="CHEBI:18420"/>
    </cofactor>
</comment>
<evidence type="ECO:0000259" key="5">
    <source>
        <dbReference type="PROSITE" id="PS50887"/>
    </source>
</evidence>
<dbReference type="InterPro" id="IPR029787">
    <property type="entry name" value="Nucleotide_cyclase"/>
</dbReference>
<dbReference type="EC" id="2.7.7.65" evidence="2"/>
<keyword evidence="4" id="KW-0472">Membrane</keyword>
<keyword evidence="7" id="KW-1185">Reference proteome</keyword>
<feature type="transmembrane region" description="Helical" evidence="4">
    <location>
        <begin position="121"/>
        <end position="138"/>
    </location>
</feature>
<feature type="transmembrane region" description="Helical" evidence="4">
    <location>
        <begin position="184"/>
        <end position="209"/>
    </location>
</feature>
<evidence type="ECO:0000256" key="4">
    <source>
        <dbReference type="SAM" id="Phobius"/>
    </source>
</evidence>
<dbReference type="CDD" id="cd01949">
    <property type="entry name" value="GGDEF"/>
    <property type="match status" value="1"/>
</dbReference>
<keyword evidence="4" id="KW-0812">Transmembrane</keyword>
<dbReference type="SUPFAM" id="SSF55073">
    <property type="entry name" value="Nucleotide cyclase"/>
    <property type="match status" value="1"/>
</dbReference>
<evidence type="ECO:0000313" key="7">
    <source>
        <dbReference type="Proteomes" id="UP000321814"/>
    </source>
</evidence>
<dbReference type="EMBL" id="VRLR01000005">
    <property type="protein sequence ID" value="TXK80845.1"/>
    <property type="molecule type" value="Genomic_DNA"/>
</dbReference>
<dbReference type="PANTHER" id="PTHR45138:SF9">
    <property type="entry name" value="DIGUANYLATE CYCLASE DGCM-RELATED"/>
    <property type="match status" value="1"/>
</dbReference>
<dbReference type="Proteomes" id="UP000321814">
    <property type="component" value="Unassembled WGS sequence"/>
</dbReference>
<comment type="caution">
    <text evidence="6">The sequence shown here is derived from an EMBL/GenBank/DDBJ whole genome shotgun (WGS) entry which is preliminary data.</text>
</comment>
<sequence length="382" mass="43121">MDILTISSVNLLLGLSFFLSLFLYSKNSTELKHFRIFSLAGLCLALNSLIGIVNNIVTLPIYLMPALANAATVGLHCIVLLGVLTLCKLHFRVIWFAIPVLLSFSLSFFEPFKTEMAMRLIANYLLIMMLNVLSFKALQSVNKSTIAFTVFKAVLIFNVLQLFSRGLLYVLFELEISQLAEHLIVHQFGWFAFTIYCSGLLASCLLLLVESQQKELERKANTDPLTGLLNRNDLNSILNKEIGRCIRQGEAITVMMLDVDFFKRINDTYGHSTGDVALQHIAELLRQHFRNYDLLFRIGGEEFLACLPNVDAPQARCKLEQLRQTFLQQPVKAQEEIPITVSMGWVSTRQKLDGALLLKRADEALYQAKKLGRNKVLEAEAL</sequence>
<dbReference type="GO" id="GO:0052621">
    <property type="term" value="F:diguanylate cyclase activity"/>
    <property type="evidence" value="ECO:0007669"/>
    <property type="project" value="UniProtKB-EC"/>
</dbReference>
<dbReference type="InterPro" id="IPR043128">
    <property type="entry name" value="Rev_trsase/Diguanyl_cyclase"/>
</dbReference>
<feature type="transmembrane region" description="Helical" evidence="4">
    <location>
        <begin position="36"/>
        <end position="57"/>
    </location>
</feature>
<comment type="catalytic activity">
    <reaction evidence="3">
        <text>2 GTP = 3',3'-c-di-GMP + 2 diphosphate</text>
        <dbReference type="Rhea" id="RHEA:24898"/>
        <dbReference type="ChEBI" id="CHEBI:33019"/>
        <dbReference type="ChEBI" id="CHEBI:37565"/>
        <dbReference type="ChEBI" id="CHEBI:58805"/>
        <dbReference type="EC" id="2.7.7.65"/>
    </reaction>
</comment>
<feature type="transmembrane region" description="Helical" evidence="4">
    <location>
        <begin position="63"/>
        <end position="86"/>
    </location>
</feature>
<evidence type="ECO:0000256" key="1">
    <source>
        <dbReference type="ARBA" id="ARBA00001946"/>
    </source>
</evidence>
<dbReference type="Pfam" id="PF00990">
    <property type="entry name" value="GGDEF"/>
    <property type="match status" value="1"/>
</dbReference>